<sequence>MKCKIQIQQKQATLTVKRLIQFQNCQLIEAYGRSGQAYYLIFHKERYINTLKIVDLNPNSFIATAIKHGLIVTSPHHAIDSLIHDRIFSCLPLKKMIQTMSQNMKQLEQIIILAYFDHAISQEKISKLFIECFRQHRRDGQLQLAFQAISTLKNYQPDNQFAHDILATLTFQGYQLEQKEVFAYTPLDIDTLESIFLSNNRELERGILATTQLLNGFSEHYWQLFLPTLMPFPAEIRTKTMLQLLRQQPNLIDSKAFSDTLLKNADSKNYLKTVLAEKFPHHVQAQPFIKHLAQVDQATHLFIFNQYQLNFIKRIDPFALEEKEKATRMIIESAFIDHSIDHILNWLAKFNDRFSFTKQLQMIKQLEENPDQQEKLADIYQKFNYLAGAIDCLKWEIELHPTNETLFKKLIDLLKKTGQDEEADAYQEQRIHQMKYSN</sequence>
<evidence type="ECO:0000313" key="1">
    <source>
        <dbReference type="EMBL" id="GAA4070265.1"/>
    </source>
</evidence>
<comment type="caution">
    <text evidence="1">The sequence shown here is derived from an EMBL/GenBank/DDBJ whole genome shotgun (WGS) entry which is preliminary data.</text>
</comment>
<protein>
    <submittedName>
        <fullName evidence="1">Uncharacterized protein</fullName>
    </submittedName>
</protein>
<name>A0ABP7VMM5_9BACI</name>
<accession>A0ABP7VMM5</accession>
<reference evidence="2" key="1">
    <citation type="journal article" date="2019" name="Int. J. Syst. Evol. Microbiol.">
        <title>The Global Catalogue of Microorganisms (GCM) 10K type strain sequencing project: providing services to taxonomists for standard genome sequencing and annotation.</title>
        <authorList>
            <consortium name="The Broad Institute Genomics Platform"/>
            <consortium name="The Broad Institute Genome Sequencing Center for Infectious Disease"/>
            <person name="Wu L."/>
            <person name="Ma J."/>
        </authorList>
    </citation>
    <scope>NUCLEOTIDE SEQUENCE [LARGE SCALE GENOMIC DNA]</scope>
    <source>
        <strain evidence="2">JCM 17250</strain>
    </source>
</reference>
<evidence type="ECO:0000313" key="2">
    <source>
        <dbReference type="Proteomes" id="UP001501734"/>
    </source>
</evidence>
<dbReference type="RefSeq" id="WP_344911851.1">
    <property type="nucleotide sequence ID" value="NZ_BAABDL010000078.1"/>
</dbReference>
<proteinExistence type="predicted"/>
<gene>
    <name evidence="1" type="ORF">GCM10022410_15070</name>
</gene>
<dbReference type="EMBL" id="BAABDL010000078">
    <property type="protein sequence ID" value="GAA4070265.1"/>
    <property type="molecule type" value="Genomic_DNA"/>
</dbReference>
<keyword evidence="2" id="KW-1185">Reference proteome</keyword>
<organism evidence="1 2">
    <name type="scientific">Amphibacillus indicireducens</name>
    <dbReference type="NCBI Taxonomy" id="1076330"/>
    <lineage>
        <taxon>Bacteria</taxon>
        <taxon>Bacillati</taxon>
        <taxon>Bacillota</taxon>
        <taxon>Bacilli</taxon>
        <taxon>Bacillales</taxon>
        <taxon>Bacillaceae</taxon>
        <taxon>Amphibacillus</taxon>
    </lineage>
</organism>
<dbReference type="InterPro" id="IPR011990">
    <property type="entry name" value="TPR-like_helical_dom_sf"/>
</dbReference>
<dbReference type="SUPFAM" id="SSF48452">
    <property type="entry name" value="TPR-like"/>
    <property type="match status" value="1"/>
</dbReference>
<dbReference type="Gene3D" id="1.25.40.10">
    <property type="entry name" value="Tetratricopeptide repeat domain"/>
    <property type="match status" value="1"/>
</dbReference>
<dbReference type="Proteomes" id="UP001501734">
    <property type="component" value="Unassembled WGS sequence"/>
</dbReference>